<organism evidence="1">
    <name type="scientific">marine sediment metagenome</name>
    <dbReference type="NCBI Taxonomy" id="412755"/>
    <lineage>
        <taxon>unclassified sequences</taxon>
        <taxon>metagenomes</taxon>
        <taxon>ecological metagenomes</taxon>
    </lineage>
</organism>
<dbReference type="EMBL" id="BARS01057861">
    <property type="protein sequence ID" value="GAG43464.1"/>
    <property type="molecule type" value="Genomic_DNA"/>
</dbReference>
<protein>
    <submittedName>
        <fullName evidence="1">Uncharacterized protein</fullName>
    </submittedName>
</protein>
<comment type="caution">
    <text evidence="1">The sequence shown here is derived from an EMBL/GenBank/DDBJ whole genome shotgun (WGS) entry which is preliminary data.</text>
</comment>
<name>X0XJY9_9ZZZZ</name>
<gene>
    <name evidence="1" type="ORF">S01H1_84658</name>
</gene>
<sequence>MNLILAIVTVLLCQASHDCAQNAAMFVECMTGTAIHVPHEGACLYCDLKDFAAFQLAFTGP</sequence>
<reference evidence="1" key="1">
    <citation type="journal article" date="2014" name="Front. Microbiol.">
        <title>High frequency of phylogenetically diverse reductive dehalogenase-homologous genes in deep subseafloor sedimentary metagenomes.</title>
        <authorList>
            <person name="Kawai M."/>
            <person name="Futagami T."/>
            <person name="Toyoda A."/>
            <person name="Takaki Y."/>
            <person name="Nishi S."/>
            <person name="Hori S."/>
            <person name="Arai W."/>
            <person name="Tsubouchi T."/>
            <person name="Morono Y."/>
            <person name="Uchiyama I."/>
            <person name="Ito T."/>
            <person name="Fujiyama A."/>
            <person name="Inagaki F."/>
            <person name="Takami H."/>
        </authorList>
    </citation>
    <scope>NUCLEOTIDE SEQUENCE</scope>
    <source>
        <strain evidence="1">Expedition CK06-06</strain>
    </source>
</reference>
<proteinExistence type="predicted"/>
<accession>X0XJY9</accession>
<dbReference type="AlphaFoldDB" id="X0XJY9"/>
<evidence type="ECO:0000313" key="1">
    <source>
        <dbReference type="EMBL" id="GAG43464.1"/>
    </source>
</evidence>